<gene>
    <name evidence="10" type="ORF">RB653_009371</name>
</gene>
<dbReference type="SMART" id="SM00829">
    <property type="entry name" value="PKS_ER"/>
    <property type="match status" value="1"/>
</dbReference>
<dbReference type="CDD" id="cd05195">
    <property type="entry name" value="enoyl_red"/>
    <property type="match status" value="1"/>
</dbReference>
<evidence type="ECO:0000256" key="2">
    <source>
        <dbReference type="ARBA" id="ARBA00022450"/>
    </source>
</evidence>
<dbReference type="Pfam" id="PF00109">
    <property type="entry name" value="ketoacyl-synt"/>
    <property type="match status" value="1"/>
</dbReference>
<dbReference type="Proteomes" id="UP001344447">
    <property type="component" value="Unassembled WGS sequence"/>
</dbReference>
<proteinExistence type="predicted"/>
<dbReference type="InterPro" id="IPR050444">
    <property type="entry name" value="Polyketide_Synthase"/>
</dbReference>
<feature type="active site" description="Proton acceptor; for dehydratase activity" evidence="6">
    <location>
        <position position="975"/>
    </location>
</feature>
<dbReference type="InterPro" id="IPR020843">
    <property type="entry name" value="ER"/>
</dbReference>
<keyword evidence="2" id="KW-0596">Phosphopantetheine</keyword>
<feature type="region of interest" description="N-terminal hotdog fold" evidence="6">
    <location>
        <begin position="935"/>
        <end position="1063"/>
    </location>
</feature>
<feature type="active site" description="Proton donor; for dehydratase activity" evidence="6">
    <location>
        <position position="1143"/>
    </location>
</feature>
<evidence type="ECO:0000259" key="7">
    <source>
        <dbReference type="PROSITE" id="PS50075"/>
    </source>
</evidence>
<dbReference type="CDD" id="cd05235">
    <property type="entry name" value="SDR_e1"/>
    <property type="match status" value="1"/>
</dbReference>
<dbReference type="Gene3D" id="3.40.50.720">
    <property type="entry name" value="NAD(P)-binding Rossmann-like Domain"/>
    <property type="match status" value="3"/>
</dbReference>
<dbReference type="SUPFAM" id="SSF47336">
    <property type="entry name" value="ACP-like"/>
    <property type="match status" value="1"/>
</dbReference>
<feature type="domain" description="Ketosynthase family 3 (KS3)" evidence="8">
    <location>
        <begin position="11"/>
        <end position="445"/>
    </location>
</feature>
<dbReference type="SUPFAM" id="SSF53335">
    <property type="entry name" value="S-adenosyl-L-methionine-dependent methyltransferases"/>
    <property type="match status" value="1"/>
</dbReference>
<dbReference type="InterPro" id="IPR001227">
    <property type="entry name" value="Ac_transferase_dom_sf"/>
</dbReference>
<dbReference type="InterPro" id="IPR014030">
    <property type="entry name" value="Ketoacyl_synth_N"/>
</dbReference>
<dbReference type="Gene3D" id="3.40.50.150">
    <property type="entry name" value="Vaccinia Virus protein VP39"/>
    <property type="match status" value="1"/>
</dbReference>
<dbReference type="SUPFAM" id="SSF50129">
    <property type="entry name" value="GroES-like"/>
    <property type="match status" value="1"/>
</dbReference>
<reference evidence="10 11" key="1">
    <citation type="submission" date="2023-11" db="EMBL/GenBank/DDBJ databases">
        <title>Dfirmibasis_genome.</title>
        <authorList>
            <person name="Edelbroek B."/>
            <person name="Kjellin J."/>
            <person name="Jerlstrom-Hultqvist J."/>
            <person name="Soderbom F."/>
        </authorList>
    </citation>
    <scope>NUCLEOTIDE SEQUENCE [LARGE SCALE GENOMIC DNA]</scope>
    <source>
        <strain evidence="10 11">TNS-C-14</strain>
    </source>
</reference>
<evidence type="ECO:0000259" key="9">
    <source>
        <dbReference type="PROSITE" id="PS52019"/>
    </source>
</evidence>
<dbReference type="InterPro" id="IPR009081">
    <property type="entry name" value="PP-bd_ACP"/>
</dbReference>
<dbReference type="Pfam" id="PF07993">
    <property type="entry name" value="NAD_binding_4"/>
    <property type="match status" value="1"/>
</dbReference>
<dbReference type="GO" id="GO:0016491">
    <property type="term" value="F:oxidoreductase activity"/>
    <property type="evidence" value="ECO:0007669"/>
    <property type="project" value="InterPro"/>
</dbReference>
<dbReference type="InterPro" id="IPR049900">
    <property type="entry name" value="PKS_mFAS_DH"/>
</dbReference>
<evidence type="ECO:0000259" key="8">
    <source>
        <dbReference type="PROSITE" id="PS52004"/>
    </source>
</evidence>
<dbReference type="Pfam" id="PF08659">
    <property type="entry name" value="KR"/>
    <property type="match status" value="1"/>
</dbReference>
<feature type="region of interest" description="C-terminal hotdog fold" evidence="6">
    <location>
        <begin position="1081"/>
        <end position="1228"/>
    </location>
</feature>
<dbReference type="InterPro" id="IPR018201">
    <property type="entry name" value="Ketoacyl_synth_AS"/>
</dbReference>
<dbReference type="SUPFAM" id="SSF55048">
    <property type="entry name" value="Probable ACP-binding domain of malonyl-CoA ACP transacylase"/>
    <property type="match status" value="1"/>
</dbReference>
<feature type="domain" description="Carrier" evidence="7">
    <location>
        <begin position="2335"/>
        <end position="2412"/>
    </location>
</feature>
<dbReference type="InterPro" id="IPR016035">
    <property type="entry name" value="Acyl_Trfase/lysoPLipase"/>
</dbReference>
<dbReference type="PROSITE" id="PS00606">
    <property type="entry name" value="KS3_1"/>
    <property type="match status" value="1"/>
</dbReference>
<dbReference type="Pfam" id="PF13602">
    <property type="entry name" value="ADH_zinc_N_2"/>
    <property type="match status" value="1"/>
</dbReference>
<keyword evidence="4" id="KW-0808">Transferase</keyword>
<dbReference type="Pfam" id="PF02801">
    <property type="entry name" value="Ketoacyl-synt_C"/>
    <property type="match status" value="1"/>
</dbReference>
<dbReference type="SMART" id="SM00827">
    <property type="entry name" value="PKS_AT"/>
    <property type="match status" value="1"/>
</dbReference>
<accession>A0AAN7U1X9</accession>
<evidence type="ECO:0000256" key="5">
    <source>
        <dbReference type="ARBA" id="ARBA00037046"/>
    </source>
</evidence>
<dbReference type="InterPro" id="IPR014031">
    <property type="entry name" value="Ketoacyl_synth_C"/>
</dbReference>
<dbReference type="Gene3D" id="3.40.47.10">
    <property type="match status" value="1"/>
</dbReference>
<dbReference type="Pfam" id="PF08242">
    <property type="entry name" value="Methyltransf_12"/>
    <property type="match status" value="1"/>
</dbReference>
<keyword evidence="3" id="KW-0597">Phosphoprotein</keyword>
<comment type="caution">
    <text evidence="10">The sequence shown here is derived from an EMBL/GenBank/DDBJ whole genome shotgun (WGS) entry which is preliminary data.</text>
</comment>
<dbReference type="InterPro" id="IPR011032">
    <property type="entry name" value="GroES-like_sf"/>
</dbReference>
<name>A0AAN7U1X9_9MYCE</name>
<dbReference type="InterPro" id="IPR020841">
    <property type="entry name" value="PKS_Beta-ketoAc_synthase_dom"/>
</dbReference>
<dbReference type="PANTHER" id="PTHR45681">
    <property type="entry name" value="POLYKETIDE SYNTHASE 44-RELATED"/>
    <property type="match status" value="1"/>
</dbReference>
<dbReference type="Gene3D" id="3.40.366.10">
    <property type="entry name" value="Malonyl-Coenzyme A Acyl Carrier Protein, domain 2"/>
    <property type="match status" value="1"/>
</dbReference>
<evidence type="ECO:0000256" key="1">
    <source>
        <dbReference type="ARBA" id="ARBA00001957"/>
    </source>
</evidence>
<dbReference type="InterPro" id="IPR057326">
    <property type="entry name" value="KR_dom"/>
</dbReference>
<dbReference type="GO" id="GO:0006633">
    <property type="term" value="P:fatty acid biosynthetic process"/>
    <property type="evidence" value="ECO:0007669"/>
    <property type="project" value="InterPro"/>
</dbReference>
<dbReference type="SMART" id="SM00825">
    <property type="entry name" value="PKS_KS"/>
    <property type="match status" value="1"/>
</dbReference>
<dbReference type="SUPFAM" id="SSF52151">
    <property type="entry name" value="FabD/lysophospholipase-like"/>
    <property type="match status" value="1"/>
</dbReference>
<dbReference type="SUPFAM" id="SSF53901">
    <property type="entry name" value="Thiolase-like"/>
    <property type="match status" value="1"/>
</dbReference>
<dbReference type="InterPro" id="IPR013968">
    <property type="entry name" value="PKS_KR"/>
</dbReference>
<dbReference type="SUPFAM" id="SSF51735">
    <property type="entry name" value="NAD(P)-binding Rossmann-fold domains"/>
    <property type="match status" value="3"/>
</dbReference>
<dbReference type="InterPro" id="IPR036736">
    <property type="entry name" value="ACP-like_sf"/>
</dbReference>
<comment type="cofactor">
    <cofactor evidence="1">
        <name>pantetheine 4'-phosphate</name>
        <dbReference type="ChEBI" id="CHEBI:47942"/>
    </cofactor>
</comment>
<dbReference type="InterPro" id="IPR013154">
    <property type="entry name" value="ADH-like_N"/>
</dbReference>
<dbReference type="InterPro" id="IPR029063">
    <property type="entry name" value="SAM-dependent_MTases_sf"/>
</dbReference>
<dbReference type="Gene3D" id="3.30.70.3290">
    <property type="match status" value="1"/>
</dbReference>
<evidence type="ECO:0000313" key="10">
    <source>
        <dbReference type="EMBL" id="KAK5579686.1"/>
    </source>
</evidence>
<dbReference type="InterPro" id="IPR013120">
    <property type="entry name" value="FAR_NAD-bd"/>
</dbReference>
<dbReference type="InterPro" id="IPR013217">
    <property type="entry name" value="Methyltransf_12"/>
</dbReference>
<dbReference type="CDD" id="cd00833">
    <property type="entry name" value="PKS"/>
    <property type="match status" value="1"/>
</dbReference>
<dbReference type="PROSITE" id="PS50075">
    <property type="entry name" value="CARRIER"/>
    <property type="match status" value="1"/>
</dbReference>
<dbReference type="Pfam" id="PF23297">
    <property type="entry name" value="ACP_SdgA_C"/>
    <property type="match status" value="1"/>
</dbReference>
<dbReference type="InterPro" id="IPR016036">
    <property type="entry name" value="Malonyl_transacylase_ACP-bd"/>
</dbReference>
<keyword evidence="11" id="KW-1185">Reference proteome</keyword>
<comment type="function">
    <text evidence="5">Probable polyketide synthase.</text>
</comment>
<dbReference type="Pfam" id="PF08240">
    <property type="entry name" value="ADH_N"/>
    <property type="match status" value="1"/>
</dbReference>
<dbReference type="Pfam" id="PF16197">
    <property type="entry name" value="KAsynt_C_assoc"/>
    <property type="match status" value="1"/>
</dbReference>
<dbReference type="GO" id="GO:0004315">
    <property type="term" value="F:3-oxoacyl-[acyl-carrier-protein] synthase activity"/>
    <property type="evidence" value="ECO:0007669"/>
    <property type="project" value="InterPro"/>
</dbReference>
<dbReference type="InterPro" id="IPR036291">
    <property type="entry name" value="NAD(P)-bd_dom_sf"/>
</dbReference>
<dbReference type="InterPro" id="IPR042104">
    <property type="entry name" value="PKS_dehydratase_sf"/>
</dbReference>
<dbReference type="Gene3D" id="3.10.129.110">
    <property type="entry name" value="Polyketide synthase dehydratase"/>
    <property type="match status" value="1"/>
</dbReference>
<dbReference type="InterPro" id="IPR032821">
    <property type="entry name" value="PKS_assoc"/>
</dbReference>
<dbReference type="CDD" id="cd08954">
    <property type="entry name" value="KR_1_FAS_SDR_x"/>
    <property type="match status" value="1"/>
</dbReference>
<dbReference type="PROSITE" id="PS52019">
    <property type="entry name" value="PKS_MFAS_DH"/>
    <property type="match status" value="1"/>
</dbReference>
<dbReference type="EMBL" id="JAVFKY010000003">
    <property type="protein sequence ID" value="KAK5579686.1"/>
    <property type="molecule type" value="Genomic_DNA"/>
</dbReference>
<dbReference type="Pfam" id="PF00698">
    <property type="entry name" value="Acyl_transf_1"/>
    <property type="match status" value="1"/>
</dbReference>
<feature type="domain" description="PKS/mFAS DH" evidence="9">
    <location>
        <begin position="935"/>
        <end position="1228"/>
    </location>
</feature>
<evidence type="ECO:0000256" key="3">
    <source>
        <dbReference type="ARBA" id="ARBA00022553"/>
    </source>
</evidence>
<dbReference type="SMART" id="SM00822">
    <property type="entry name" value="PKS_KR"/>
    <property type="match status" value="1"/>
</dbReference>
<evidence type="ECO:0000256" key="6">
    <source>
        <dbReference type="PROSITE-ProRule" id="PRU01363"/>
    </source>
</evidence>
<evidence type="ECO:0000313" key="11">
    <source>
        <dbReference type="Proteomes" id="UP001344447"/>
    </source>
</evidence>
<dbReference type="InterPro" id="IPR014043">
    <property type="entry name" value="Acyl_transferase_dom"/>
</dbReference>
<organism evidence="10 11">
    <name type="scientific">Dictyostelium firmibasis</name>
    <dbReference type="NCBI Taxonomy" id="79012"/>
    <lineage>
        <taxon>Eukaryota</taxon>
        <taxon>Amoebozoa</taxon>
        <taxon>Evosea</taxon>
        <taxon>Eumycetozoa</taxon>
        <taxon>Dictyostelia</taxon>
        <taxon>Dictyosteliales</taxon>
        <taxon>Dictyosteliaceae</taxon>
        <taxon>Dictyostelium</taxon>
    </lineage>
</organism>
<dbReference type="PANTHER" id="PTHR45681:SF4">
    <property type="entry name" value="BETA-KETOACYL SYNTHASE FAMILY PROTEIN-RELATED"/>
    <property type="match status" value="1"/>
</dbReference>
<protein>
    <submittedName>
        <fullName evidence="10">Uncharacterized protein</fullName>
    </submittedName>
</protein>
<dbReference type="InterPro" id="IPR010080">
    <property type="entry name" value="Thioester_reductase-like_dom"/>
</dbReference>
<dbReference type="InterPro" id="IPR016039">
    <property type="entry name" value="Thiolase-like"/>
</dbReference>
<sequence>MDNNISEIKKEEGVAIIGLGFRLPILNENDNTKLKYTPNSLWNSLMNKFDGVVNSNERWSENFSNLGEISSNYAGLIPLDEWKSFDPLFFGISPSEVPTIDPQQRVLLKCTWEALEDAMIDPIELRGSNTSVFIGSSTTDYRLVNWENDEIYPNLFGTCTHSIANRISYCFDFNGQSVTLDTACSSSLNSVQLGCSTIQNGTSNISIVGGVNLILDPMTSKSYSYLNMLSKTGRCKPFDESADGFVRGEGAGVVVLKSLKQAIEDGNNIYCIIKGSSSNIDGNGSSDKSSFYSPSSNSQADNIKLALKSTNGSVLASDIDYIEAHGTGTPTGDPIELEGISKVFKDHRPTSPAYSPLLIGSIKSNIGHCEAASGIASLIKCCLMFKNQCFLPNIHFKTPNPSIKFGEWKLKVVTDPIPFNSNKKVSMAVSNFGITGSNCCLILSQFNPSPLPLSSPLPSPSPQQQKLLIPFSANSVESLNQYKSIIESTNIFKDSEFIKFAQQQTQYKSKSLFQRLVVIAGSWSEFNDNSNQIKSSNTKSSNILLSSNNNKKNPITVFVFCGQSSQYNSMALELYNSNEIFKKSMDLLDGKLSKYFGYSVLNKLRSINDNDFVSIHDPIHVQPTICMVQVSLFQLYKHWGIEPSFIIGHSLGELTSAFCSGMMDLDTFCFVVYHRSLLQSSTNGCGKMLSISISADEFQSKYSNRYPSIEIACYNSPTSTVIGGNEKQLIEIEMELKEKGIFTAMLGSLSSFHTSSQLVTKEQILNLHFESKLPSIPTFSTTTSNLYDNNTFTAQHLFENILKPVYFTQTISNLYKHIEENQLGNEIVFIEIAPHPTLSFYLKQMIPKSSSTTSNYFKDGEFISIYSPLHKKKNDIQEINQMIANLYCQNKYNINFKCQQFHSNLQSNSNITFQLPLYQWEDQKYWKSSIKNQNHLSNGPSINHLGNINKSSTNIKSYETFIDVARKPFKYLKGHIVKGKYYFSGCGYIDNLLKMYPLQDITIDYLYFKTPLIFKDGVNQCLQTNIYQMGNSDYKIQFHFKDLTTNQWINCSNGNFQLVNHDTTTFKKKLNIENVLNSQCNLTKLSKNELYEYIKMKTGLTFNGYFQAVEQVYLGDGCSLSTLSTSSEQQITSTSFFNTPILDCCLHGMIVLIDEKCQIVFEKIEGFKYYSSNIPTNDISKCIYVYSKLKSRVGESYSASITTTLMDGTILFEIENATYKSLVPIKESLSIEYPTNELFTPYHQSIESLISTSSSKFHSLFDHCEALIKDHGLTTNDDTTQSLFEQEEFYKNPCLNYQHELLSNIIQECIKPIINEKMVFRILEFGGGNCLLSNQVLDRIYQLLEQNPSHEIDIEYTWSDISPSFITDAKNKLILKQKSNSNSGNTTSINIIYKVLDLEQPLIDDKQELSPSYYDIIIMSNILHEIKDIRYGINQIYDLLSPNGQLLFIEPSNRKDRCTMDQDSWKKLLLDCNFENITMTKEIRDVSICFLSHAQKPSLNSILSSIQIKSNVDENIIVYGDNNTLLGDNNGYKTISNIQIFSDLVKSSVINNQTIIYFTKSVNQLNLDNFKSITLEYIQINQILLDNKLNGCKHILLSLDSSSSNYLESSVIGSFKYFCEFPQLQLYSISLDSNSLESRVYLSKIIKYLITNSNKTTIYNEFIIKNNKVFYERYKQELKLKYSFKSSSFEIGSCNSNSFENLLSTLTSNLEYQLDSKQLKLKENEIEVKVMATGINYKDYLIYSGLVSNNDGVNNNKQNLGVEFSGIITRVGSNCFDFKIGDQVYGIGYNTTASHAVVDKRKIYFKPNNISHCEAASIPRIYLTNLYGIFNVGGLDIEEKDTILIHSAAGGIGLSALEILKWKGHKAQIFVTVGSKEKEQFLLDNYGEIITKIYSTNNRNYSDEIKQQGGVDLIINTLSSDFMDANFKCLATKGRIIDLSTSHLNYNEFTCNNKFKYNLGYHNIELTHVSGSIIFKLLKKLSVAIESGKLNLIPITQFSNSNIKEAIEYVGQRKHIGKIVVVNHNDIVKELIDQHSKQSKYSVLKSNYQINNFGRNIIITGQSGIALEILKWILEFGSHCIENIIILSKSSLKWELELLINKTINKANNKIKFHFKSVDVGNSELMNNTIDQILLDNTSITNIDSILHYAFIQIACKVNEIEMNHLDVSHGAKTMGAINLHNQSIKRGWKLLNFVMASSIASVIGSKDQCSYVSACNILDNLSKYRKSIGLPSTCINYGLIGSTGFVAKNESIAAMLDGEGIEKISTNKILGSLDLQIQNQQQSTNFVVCNFNFQNIKNKNQSNYQNILSLKFDYQINLNVSHTIKRFDLKDDINEKIKINDLFLNKVSELLSIGVSKINTGVKLIDYGADSLLIVQLKNWVDNDILQNIISIQQLQNNTIQDSIQIITNSYSKDDKTADTKATNTNSLEYWNNEAKLDSSIINLIKDKFKSTSSTTIIDRYSIIEKMNQNMVILLTGSSGFLGAYLLWHFIQLSNCSKIYCLIRNKSNLINPIDEIINSLKHHKLLCKDQLSNIDELISSKVQVIIGNLSKSKLGLSDQDYASISSVNLIVNSGADIDLKSNYLHSKQVNVDGLKEIIKLSVTGEIKCIVNFSSYAVFVNQILNQDNFDESITIPSANVISNSKLSGYVQSKIVAENLFMEASSYGIPSMLIRPPSIFSNSKTGIGSNNDIFLLLVQSCYAIGYYPNDIDIGLLTVPIDWCADKTIKIITNENLWRKTIPSPTDSNSNNNNNNNNHLNIFNINGELIQFSILFKYLENDFNCKGIEFNKWFKIMNESNNLSCIKLRSFHNVNNFVNENNFTLCHNFSSKTKSILESMNTYDGWLVTSEIVKNHINHIFKN</sequence>
<dbReference type="PROSITE" id="PS52004">
    <property type="entry name" value="KS3_2"/>
    <property type="match status" value="1"/>
</dbReference>
<evidence type="ECO:0000256" key="4">
    <source>
        <dbReference type="ARBA" id="ARBA00022679"/>
    </source>
</evidence>
<dbReference type="Gene3D" id="3.90.180.10">
    <property type="entry name" value="Medium-chain alcohol dehydrogenases, catalytic domain"/>
    <property type="match status" value="1"/>
</dbReference>